<gene>
    <name evidence="3" type="ORF">ECRASSUSDP1_LOCUS2313</name>
</gene>
<keyword evidence="2" id="KW-1133">Transmembrane helix</keyword>
<proteinExistence type="predicted"/>
<feature type="region of interest" description="Disordered" evidence="1">
    <location>
        <begin position="619"/>
        <end position="656"/>
    </location>
</feature>
<sequence length="656" mass="74648">MSTLQQKEYLNEVHPRVRNISKGNKLAKTLQFSLISLLLIICFFLNCVNCAESKPDTKESSEIEAGTLVAHEIGSLYDELLQIEENIGKSIRKLQLLQKIQKTKVSLHSVQSLNKENALNSEINANEGTVDIEEDYNYENLFKEKLTHEELSVSNSFVEKNIFELQNTSFVKYAFLDTPAYVDLFRDYTEKVLIGLLNDGNLAIFSLNSGVVVNSYNLTSILSQDPSVPIPQSWETEVQNFLTSSYESYMSVIFSDSSGNTYIIDLSIQPVKSNDNSEKEVKRSIRELGVSNFKYFNAWQELKQSNSTLYEEEILKAGEQISITKLTYFPNRDQGIFVFVDEQGYFNLFRRISSQNSESGSSHQVSFFKRVHSGFGNVEIVKQQMYLTLFTEQNKIGFIRAFDGEKGNANCTLNTTQIVDLDFDKDKPGVFYALTQQGDIIMIQAKTKSGRDVICEEFGRILSTEQNSKLLALSNTIVTYSTNSDLMQVFNITNYNTKSSNIEGITMRKMNIREEIVNSRNQLMISISENKNKLILIDIIYSKYFEEPWYITYLGNKGLVFTVIIMIIIAYQIIKSRASPEDEESEQFKGIKKLLEKNNNNMNHHNAKLQEISKNLAFFGGQSSDKSPGGMKSNLRDPKSPMNSVTKNVRFADQVS</sequence>
<keyword evidence="4" id="KW-1185">Reference proteome</keyword>
<feature type="transmembrane region" description="Helical" evidence="2">
    <location>
        <begin position="549"/>
        <end position="571"/>
    </location>
</feature>
<protein>
    <submittedName>
        <fullName evidence="3">Uncharacterized protein</fullName>
    </submittedName>
</protein>
<keyword evidence="2" id="KW-0472">Membrane</keyword>
<comment type="caution">
    <text evidence="3">The sequence shown here is derived from an EMBL/GenBank/DDBJ whole genome shotgun (WGS) entry which is preliminary data.</text>
</comment>
<dbReference type="AlphaFoldDB" id="A0AAD1X529"/>
<accession>A0AAD1X529</accession>
<evidence type="ECO:0000313" key="4">
    <source>
        <dbReference type="Proteomes" id="UP001295684"/>
    </source>
</evidence>
<organism evidence="3 4">
    <name type="scientific">Euplotes crassus</name>
    <dbReference type="NCBI Taxonomy" id="5936"/>
    <lineage>
        <taxon>Eukaryota</taxon>
        <taxon>Sar</taxon>
        <taxon>Alveolata</taxon>
        <taxon>Ciliophora</taxon>
        <taxon>Intramacronucleata</taxon>
        <taxon>Spirotrichea</taxon>
        <taxon>Hypotrichia</taxon>
        <taxon>Euplotida</taxon>
        <taxon>Euplotidae</taxon>
        <taxon>Moneuplotes</taxon>
    </lineage>
</organism>
<evidence type="ECO:0000256" key="2">
    <source>
        <dbReference type="SAM" id="Phobius"/>
    </source>
</evidence>
<name>A0AAD1X529_EUPCR</name>
<evidence type="ECO:0000313" key="3">
    <source>
        <dbReference type="EMBL" id="CAI2361004.1"/>
    </source>
</evidence>
<evidence type="ECO:0000256" key="1">
    <source>
        <dbReference type="SAM" id="MobiDB-lite"/>
    </source>
</evidence>
<keyword evidence="2" id="KW-0812">Transmembrane</keyword>
<reference evidence="3" key="1">
    <citation type="submission" date="2023-07" db="EMBL/GenBank/DDBJ databases">
        <authorList>
            <consortium name="AG Swart"/>
            <person name="Singh M."/>
            <person name="Singh A."/>
            <person name="Seah K."/>
            <person name="Emmerich C."/>
        </authorList>
    </citation>
    <scope>NUCLEOTIDE SEQUENCE</scope>
    <source>
        <strain evidence="3">DP1</strain>
    </source>
</reference>
<dbReference type="Proteomes" id="UP001295684">
    <property type="component" value="Unassembled WGS sequence"/>
</dbReference>
<dbReference type="EMBL" id="CAMPGE010002206">
    <property type="protein sequence ID" value="CAI2361004.1"/>
    <property type="molecule type" value="Genomic_DNA"/>
</dbReference>